<dbReference type="AlphaFoldDB" id="A0A7R8WUF8"/>
<proteinExistence type="predicted"/>
<feature type="region of interest" description="Disordered" evidence="1">
    <location>
        <begin position="32"/>
        <end position="70"/>
    </location>
</feature>
<dbReference type="EMBL" id="OB669523">
    <property type="protein sequence ID" value="CAD7234701.1"/>
    <property type="molecule type" value="Genomic_DNA"/>
</dbReference>
<feature type="compositionally biased region" description="Basic and acidic residues" evidence="1">
    <location>
        <begin position="292"/>
        <end position="301"/>
    </location>
</feature>
<feature type="non-terminal residue" evidence="3">
    <location>
        <position position="301"/>
    </location>
</feature>
<feature type="region of interest" description="Disordered" evidence="1">
    <location>
        <begin position="258"/>
        <end position="301"/>
    </location>
</feature>
<feature type="transmembrane region" description="Helical" evidence="2">
    <location>
        <begin position="147"/>
        <end position="170"/>
    </location>
</feature>
<gene>
    <name evidence="3" type="ORF">CTOB1V02_LOCUS12517</name>
</gene>
<keyword evidence="2" id="KW-0472">Membrane</keyword>
<sequence>YTTGDQSRILLQLATTVQCLGDRWLLLDSLQDRHTSPEPSSKPYRRAQTVCGSDTKPERSDSLPPQPSARARCNACLSDETSLRDQVQSSSRNVSAFDSTGLKRNTQPHPFSQKPEWICFCVKCAFIMGYEYDSEFGAQQKRPRRRLLWILVGLGVVTFLGLVTAGLVLFSSSMWAERDALEGRLGQRVLASDAALTSPFGEEWEDNPNDITQWKDFYPPPRRFEHNDTFRHRYDFRERHPPPRDDWSAISWRPRTSRPPRPFLNDQLSHPNPMDHGISAADRIPPNYPRFQEPRERYYEE</sequence>
<keyword evidence="2" id="KW-1133">Transmembrane helix</keyword>
<evidence type="ECO:0000256" key="2">
    <source>
        <dbReference type="SAM" id="Phobius"/>
    </source>
</evidence>
<evidence type="ECO:0000313" key="3">
    <source>
        <dbReference type="EMBL" id="CAD7234701.1"/>
    </source>
</evidence>
<feature type="non-terminal residue" evidence="3">
    <location>
        <position position="1"/>
    </location>
</feature>
<evidence type="ECO:0000256" key="1">
    <source>
        <dbReference type="SAM" id="MobiDB-lite"/>
    </source>
</evidence>
<name>A0A7R8WUF8_9CRUS</name>
<reference evidence="3" key="1">
    <citation type="submission" date="2020-11" db="EMBL/GenBank/DDBJ databases">
        <authorList>
            <person name="Tran Van P."/>
        </authorList>
    </citation>
    <scope>NUCLEOTIDE SEQUENCE</scope>
</reference>
<keyword evidence="2" id="KW-0812">Transmembrane</keyword>
<accession>A0A7R8WUF8</accession>
<protein>
    <submittedName>
        <fullName evidence="3">Uncharacterized protein</fullName>
    </submittedName>
</protein>
<organism evidence="3">
    <name type="scientific">Cyprideis torosa</name>
    <dbReference type="NCBI Taxonomy" id="163714"/>
    <lineage>
        <taxon>Eukaryota</taxon>
        <taxon>Metazoa</taxon>
        <taxon>Ecdysozoa</taxon>
        <taxon>Arthropoda</taxon>
        <taxon>Crustacea</taxon>
        <taxon>Oligostraca</taxon>
        <taxon>Ostracoda</taxon>
        <taxon>Podocopa</taxon>
        <taxon>Podocopida</taxon>
        <taxon>Cytherocopina</taxon>
        <taxon>Cytheroidea</taxon>
        <taxon>Cytherideidae</taxon>
        <taxon>Cyprideis</taxon>
    </lineage>
</organism>